<evidence type="ECO:0000313" key="3">
    <source>
        <dbReference type="Proteomes" id="UP001565368"/>
    </source>
</evidence>
<keyword evidence="3" id="KW-1185">Reference proteome</keyword>
<dbReference type="RefSeq" id="XP_069207119.1">
    <property type="nucleotide sequence ID" value="XM_069355048.1"/>
</dbReference>
<feature type="region of interest" description="Disordered" evidence="1">
    <location>
        <begin position="157"/>
        <end position="271"/>
    </location>
</feature>
<feature type="compositionally biased region" description="Basic residues" evidence="1">
    <location>
        <begin position="248"/>
        <end position="262"/>
    </location>
</feature>
<organism evidence="2 3">
    <name type="scientific">Vanrija albida</name>
    <dbReference type="NCBI Taxonomy" id="181172"/>
    <lineage>
        <taxon>Eukaryota</taxon>
        <taxon>Fungi</taxon>
        <taxon>Dikarya</taxon>
        <taxon>Basidiomycota</taxon>
        <taxon>Agaricomycotina</taxon>
        <taxon>Tremellomycetes</taxon>
        <taxon>Trichosporonales</taxon>
        <taxon>Trichosporonaceae</taxon>
        <taxon>Vanrija</taxon>
    </lineage>
</organism>
<evidence type="ECO:0000313" key="2">
    <source>
        <dbReference type="EMBL" id="KAL1407175.1"/>
    </source>
</evidence>
<dbReference type="Proteomes" id="UP001565368">
    <property type="component" value="Unassembled WGS sequence"/>
</dbReference>
<dbReference type="GeneID" id="95987634"/>
<protein>
    <submittedName>
        <fullName evidence="2">Uncharacterized protein</fullName>
    </submittedName>
</protein>
<accession>A0ABR3PXJ1</accession>
<name>A0ABR3PXJ1_9TREE</name>
<sequence length="271" mass="28939">MSTIPGLHPSTRFHFWTETAVLTTLLQRARAQHRAQLFLRRLVGVVRLARRVGGALAQDDSDALRSLVPVLTAALVKAAGATRRMLELHHFMPLQTVLLASYARLYAVAVGLGRSVGLEGHELGLGVEKPAVELAPPELPELEGIELLGERVERVERPVASPKRLREDTGSAVASASASPAPRPALAVEAKRPKAVPATADSPRPKKVVDGVRPPVAADPHAVPKPKKLKAVDTPPAAATPDGAPKTAKAKTKTKTKTKKKRDAMDDIFGF</sequence>
<reference evidence="2 3" key="1">
    <citation type="submission" date="2023-08" db="EMBL/GenBank/DDBJ databases">
        <title>Annotated Genome Sequence of Vanrija albida AlHP1.</title>
        <authorList>
            <person name="Herzog R."/>
        </authorList>
    </citation>
    <scope>NUCLEOTIDE SEQUENCE [LARGE SCALE GENOMIC DNA]</scope>
    <source>
        <strain evidence="2 3">AlHP1</strain>
    </source>
</reference>
<feature type="compositionally biased region" description="Low complexity" evidence="1">
    <location>
        <begin position="232"/>
        <end position="247"/>
    </location>
</feature>
<comment type="caution">
    <text evidence="2">The sequence shown here is derived from an EMBL/GenBank/DDBJ whole genome shotgun (WGS) entry which is preliminary data.</text>
</comment>
<feature type="compositionally biased region" description="Low complexity" evidence="1">
    <location>
        <begin position="171"/>
        <end position="187"/>
    </location>
</feature>
<dbReference type="EMBL" id="JBBXJM010000005">
    <property type="protein sequence ID" value="KAL1407175.1"/>
    <property type="molecule type" value="Genomic_DNA"/>
</dbReference>
<proteinExistence type="predicted"/>
<evidence type="ECO:0000256" key="1">
    <source>
        <dbReference type="SAM" id="MobiDB-lite"/>
    </source>
</evidence>
<gene>
    <name evidence="2" type="ORF">Q8F55_006591</name>
</gene>